<sequence>MAASRTVSRAVLPVCNAFNLSQNAGRAVAVVALSTRSISTRIARPQNTGAKTKTFFNGSLAQQRRAESSNATPAPEMHTEANPGRTALYDLHLEHGGKMVPFGGYSMPVQYSDLSVGESHAWTREKASLFDVGHMVQYHVEGPGAEAFLESITPSGVKELKVGQSTLSALLLPKTGGIGDDCIITRLEAGPKHLFYLVTNAGCREKDYKYLSSAIANWDNTVNPVVSLRHLQAEDAKPYGLIALQGPLSAEILQAAFSPNCKVDLSKWYFGNLKYITLSLLNSSAGSGESLPIVASRGGYTGEDGFELSIHPSQTVEVTKALLEIGTPERLRFAGLGARDSLRLEAGMCLYGHDLDDTTTPVEAGLSWIIPKSRRSGDRANFNGAETIVPQITPKKEGGVAVTRRRVGFVVEGAPAREGAEVLDKNGQVIGRITSGCPSPTMKKNIAMGYIKDGQHKAGTEVQVKVRGKARKAVVSKMPFVPAKYVKEALSPA</sequence>
<evidence type="ECO:0000256" key="4">
    <source>
        <dbReference type="ARBA" id="ARBA00012616"/>
    </source>
</evidence>
<evidence type="ECO:0000256" key="13">
    <source>
        <dbReference type="SAM" id="MobiDB-lite"/>
    </source>
</evidence>
<proteinExistence type="inferred from homology"/>
<evidence type="ECO:0000256" key="3">
    <source>
        <dbReference type="ARBA" id="ARBA00011690"/>
    </source>
</evidence>
<comment type="catalytic activity">
    <reaction evidence="10 12">
        <text>N(6)-[(R)-S(8)-aminomethyldihydrolipoyl]-L-lysyl-[protein] + (6S)-5,6,7,8-tetrahydrofolate = N(6)-[(R)-dihydrolipoyl]-L-lysyl-[protein] + (6R)-5,10-methylene-5,6,7,8-tetrahydrofolate + NH4(+)</text>
        <dbReference type="Rhea" id="RHEA:16945"/>
        <dbReference type="Rhea" id="RHEA-COMP:10475"/>
        <dbReference type="Rhea" id="RHEA-COMP:10492"/>
        <dbReference type="ChEBI" id="CHEBI:15636"/>
        <dbReference type="ChEBI" id="CHEBI:28938"/>
        <dbReference type="ChEBI" id="CHEBI:57453"/>
        <dbReference type="ChEBI" id="CHEBI:83100"/>
        <dbReference type="ChEBI" id="CHEBI:83143"/>
        <dbReference type="EC" id="2.1.2.10"/>
    </reaction>
</comment>
<evidence type="ECO:0000259" key="14">
    <source>
        <dbReference type="Pfam" id="PF01571"/>
    </source>
</evidence>
<evidence type="ECO:0000256" key="8">
    <source>
        <dbReference type="ARBA" id="ARBA00023128"/>
    </source>
</evidence>
<evidence type="ECO:0000256" key="2">
    <source>
        <dbReference type="ARBA" id="ARBA00008609"/>
    </source>
</evidence>
<dbReference type="Pfam" id="PF01571">
    <property type="entry name" value="GCV_T"/>
    <property type="match status" value="1"/>
</dbReference>
<dbReference type="GO" id="GO:0005739">
    <property type="term" value="C:mitochondrion"/>
    <property type="evidence" value="ECO:0007669"/>
    <property type="project" value="UniProtKB-SubCell"/>
</dbReference>
<dbReference type="AlphaFoldDB" id="A0A9Q9AC71"/>
<name>A0A9Q9AC71_9PEZI</name>
<dbReference type="Gene3D" id="4.10.1250.10">
    <property type="entry name" value="Aminomethyltransferase fragment"/>
    <property type="match status" value="1"/>
</dbReference>
<dbReference type="PANTHER" id="PTHR43757:SF2">
    <property type="entry name" value="AMINOMETHYLTRANSFERASE, MITOCHONDRIAL"/>
    <property type="match status" value="1"/>
</dbReference>
<dbReference type="Gene3D" id="2.40.30.110">
    <property type="entry name" value="Aminomethyltransferase beta-barrel domains"/>
    <property type="match status" value="1"/>
</dbReference>
<feature type="binding site" evidence="11">
    <location>
        <position position="307"/>
    </location>
    <ligand>
        <name>substrate</name>
    </ligand>
</feature>
<dbReference type="FunFam" id="4.10.1250.10:FF:000002">
    <property type="entry name" value="Aminomethyltransferase"/>
    <property type="match status" value="1"/>
</dbReference>
<evidence type="ECO:0000313" key="17">
    <source>
        <dbReference type="Proteomes" id="UP001056384"/>
    </source>
</evidence>
<feature type="compositionally biased region" description="Polar residues" evidence="13">
    <location>
        <begin position="60"/>
        <end position="72"/>
    </location>
</feature>
<dbReference type="InterPro" id="IPR027266">
    <property type="entry name" value="TrmE/GcvT-like"/>
</dbReference>
<dbReference type="PIRSF" id="PIRSF006487">
    <property type="entry name" value="GcvT"/>
    <property type="match status" value="1"/>
</dbReference>
<keyword evidence="5 12" id="KW-0032">Aminotransferase</keyword>
<dbReference type="Pfam" id="PF08669">
    <property type="entry name" value="GCV_T_C"/>
    <property type="match status" value="1"/>
</dbReference>
<dbReference type="GO" id="GO:0004047">
    <property type="term" value="F:aminomethyltransferase activity"/>
    <property type="evidence" value="ECO:0007669"/>
    <property type="project" value="UniProtKB-EC"/>
</dbReference>
<evidence type="ECO:0000256" key="6">
    <source>
        <dbReference type="ARBA" id="ARBA00022679"/>
    </source>
</evidence>
<dbReference type="Gene3D" id="3.30.1360.120">
    <property type="entry name" value="Probable tRNA modification gtpase trme, domain 1"/>
    <property type="match status" value="1"/>
</dbReference>
<dbReference type="FunFam" id="2.40.30.110:FF:000002">
    <property type="entry name" value="Aminomethyltransferase"/>
    <property type="match status" value="1"/>
</dbReference>
<dbReference type="Proteomes" id="UP001056384">
    <property type="component" value="Chromosome 1"/>
</dbReference>
<evidence type="ECO:0000256" key="9">
    <source>
        <dbReference type="ARBA" id="ARBA00031395"/>
    </source>
</evidence>
<evidence type="ECO:0000256" key="1">
    <source>
        <dbReference type="ARBA" id="ARBA00004173"/>
    </source>
</evidence>
<gene>
    <name evidence="16" type="ORF">Slin15195_G001680</name>
</gene>
<keyword evidence="7 12" id="KW-0809">Transit peptide</keyword>
<dbReference type="InterPro" id="IPR006223">
    <property type="entry name" value="GcvT"/>
</dbReference>
<dbReference type="InterPro" id="IPR029043">
    <property type="entry name" value="GcvT/YgfZ_C"/>
</dbReference>
<evidence type="ECO:0000256" key="12">
    <source>
        <dbReference type="RuleBase" id="RU003981"/>
    </source>
</evidence>
<keyword evidence="6 12" id="KW-0808">Transferase</keyword>
<dbReference type="GO" id="GO:0006546">
    <property type="term" value="P:glycine catabolic process"/>
    <property type="evidence" value="ECO:0007669"/>
    <property type="project" value="InterPro"/>
</dbReference>
<dbReference type="GO" id="GO:0005960">
    <property type="term" value="C:glycine cleavage complex"/>
    <property type="evidence" value="ECO:0007669"/>
    <property type="project" value="InterPro"/>
</dbReference>
<comment type="function">
    <text evidence="12">The glycine cleavage system catalyzes the degradation of glycine.</text>
</comment>
<dbReference type="InterPro" id="IPR013977">
    <property type="entry name" value="GcvT_C"/>
</dbReference>
<comment type="subcellular location">
    <subcellularLocation>
        <location evidence="1 12">Mitochondrion</location>
    </subcellularLocation>
</comment>
<organism evidence="16 17">
    <name type="scientific">Septoria linicola</name>
    <dbReference type="NCBI Taxonomy" id="215465"/>
    <lineage>
        <taxon>Eukaryota</taxon>
        <taxon>Fungi</taxon>
        <taxon>Dikarya</taxon>
        <taxon>Ascomycota</taxon>
        <taxon>Pezizomycotina</taxon>
        <taxon>Dothideomycetes</taxon>
        <taxon>Dothideomycetidae</taxon>
        <taxon>Mycosphaerellales</taxon>
        <taxon>Mycosphaerellaceae</taxon>
        <taxon>Septoria</taxon>
    </lineage>
</organism>
<keyword evidence="8 12" id="KW-0496">Mitochondrion</keyword>
<dbReference type="InterPro" id="IPR006222">
    <property type="entry name" value="GCVT_N"/>
</dbReference>
<evidence type="ECO:0000313" key="16">
    <source>
        <dbReference type="EMBL" id="USW46849.1"/>
    </source>
</evidence>
<dbReference type="OrthoDB" id="10263536at2759"/>
<dbReference type="GO" id="GO:0008483">
    <property type="term" value="F:transaminase activity"/>
    <property type="evidence" value="ECO:0007669"/>
    <property type="project" value="UniProtKB-KW"/>
</dbReference>
<feature type="region of interest" description="Disordered" evidence="13">
    <location>
        <begin position="60"/>
        <end position="82"/>
    </location>
</feature>
<comment type="similarity">
    <text evidence="2 12">Belongs to the GcvT family.</text>
</comment>
<dbReference type="SUPFAM" id="SSF101790">
    <property type="entry name" value="Aminomethyltransferase beta-barrel domain"/>
    <property type="match status" value="1"/>
</dbReference>
<dbReference type="Gene3D" id="3.30.70.1400">
    <property type="entry name" value="Aminomethyltransferase beta-barrel domains"/>
    <property type="match status" value="1"/>
</dbReference>
<dbReference type="PANTHER" id="PTHR43757">
    <property type="entry name" value="AMINOMETHYLTRANSFERASE"/>
    <property type="match status" value="1"/>
</dbReference>
<feature type="domain" description="Aminomethyltransferase C-terminal" evidence="15">
    <location>
        <begin position="404"/>
        <end position="481"/>
    </location>
</feature>
<dbReference type="InterPro" id="IPR028896">
    <property type="entry name" value="GcvT/YgfZ/DmdA"/>
</dbReference>
<dbReference type="FunFam" id="3.30.70.1400:FF:000001">
    <property type="entry name" value="Aminomethyltransferase"/>
    <property type="match status" value="1"/>
</dbReference>
<dbReference type="EMBL" id="CP099418">
    <property type="protein sequence ID" value="USW46849.1"/>
    <property type="molecule type" value="Genomic_DNA"/>
</dbReference>
<evidence type="ECO:0000259" key="15">
    <source>
        <dbReference type="Pfam" id="PF08669"/>
    </source>
</evidence>
<accession>A0A9Q9AC71</accession>
<evidence type="ECO:0000256" key="10">
    <source>
        <dbReference type="ARBA" id="ARBA00047665"/>
    </source>
</evidence>
<evidence type="ECO:0000256" key="5">
    <source>
        <dbReference type="ARBA" id="ARBA00022576"/>
    </source>
</evidence>
<reference evidence="16" key="1">
    <citation type="submission" date="2022-06" db="EMBL/GenBank/DDBJ databases">
        <title>Complete genome sequences of two strains of the flax pathogen Septoria linicola.</title>
        <authorList>
            <person name="Lapalu N."/>
            <person name="Simon A."/>
            <person name="Demenou B."/>
            <person name="Paumier D."/>
            <person name="Guillot M.-P."/>
            <person name="Gout L."/>
            <person name="Valade R."/>
        </authorList>
    </citation>
    <scope>NUCLEOTIDE SEQUENCE</scope>
    <source>
        <strain evidence="16">SE15195</strain>
    </source>
</reference>
<dbReference type="NCBIfam" id="TIGR00528">
    <property type="entry name" value="gcvT"/>
    <property type="match status" value="1"/>
</dbReference>
<dbReference type="EC" id="2.1.2.10" evidence="4 12"/>
<protein>
    <recommendedName>
        <fullName evidence="4 12">Aminomethyltransferase</fullName>
        <ecNumber evidence="4 12">2.1.2.10</ecNumber>
    </recommendedName>
    <alternativeName>
        <fullName evidence="9 12">Glycine cleavage system T protein</fullName>
    </alternativeName>
</protein>
<dbReference type="SUPFAM" id="SSF103025">
    <property type="entry name" value="Folate-binding domain"/>
    <property type="match status" value="1"/>
</dbReference>
<comment type="subunit">
    <text evidence="3 12">The glycine cleavage system is composed of four proteins: P, T, L and H.</text>
</comment>
<evidence type="ECO:0000256" key="11">
    <source>
        <dbReference type="PIRSR" id="PIRSR006487-1"/>
    </source>
</evidence>
<feature type="domain" description="GCVT N-terminal" evidence="14">
    <location>
        <begin position="88"/>
        <end position="372"/>
    </location>
</feature>
<evidence type="ECO:0000256" key="7">
    <source>
        <dbReference type="ARBA" id="ARBA00022946"/>
    </source>
</evidence>
<keyword evidence="17" id="KW-1185">Reference proteome</keyword>